<dbReference type="SUPFAM" id="SSF53335">
    <property type="entry name" value="S-adenosyl-L-methionine-dependent methyltransferases"/>
    <property type="match status" value="1"/>
</dbReference>
<proteinExistence type="predicted"/>
<dbReference type="PANTHER" id="PTHR39963">
    <property type="entry name" value="SLL0983 PROTEIN"/>
    <property type="match status" value="1"/>
</dbReference>
<dbReference type="PANTHER" id="PTHR39963:SF1">
    <property type="entry name" value="MNMC-LIKE METHYLTRANSFERASE DOMAIN-CONTAINING PROTEIN"/>
    <property type="match status" value="1"/>
</dbReference>
<evidence type="ECO:0000259" key="1">
    <source>
        <dbReference type="Pfam" id="PF05430"/>
    </source>
</evidence>
<evidence type="ECO:0000313" key="2">
    <source>
        <dbReference type="EMBL" id="ADI35939.1"/>
    </source>
</evidence>
<protein>
    <recommendedName>
        <fullName evidence="1">MnmC-like methyltransferase domain-containing protein</fullName>
    </recommendedName>
</protein>
<dbReference type="EMBL" id="CP002057">
    <property type="protein sequence ID" value="ADI35939.1"/>
    <property type="molecule type" value="Genomic_DNA"/>
</dbReference>
<dbReference type="KEGG" id="mvo:Mvol_0279"/>
<dbReference type="CDD" id="cd02440">
    <property type="entry name" value="AdoMet_MTases"/>
    <property type="match status" value="1"/>
</dbReference>
<name>D7DS29_METV3</name>
<dbReference type="HOGENOM" id="CLU_052777_0_0_2"/>
<dbReference type="Pfam" id="PF05430">
    <property type="entry name" value="Methyltransf_30"/>
    <property type="match status" value="1"/>
</dbReference>
<feature type="domain" description="MnmC-like methyltransferase" evidence="1">
    <location>
        <begin position="177"/>
        <end position="276"/>
    </location>
</feature>
<dbReference type="InterPro" id="IPR008471">
    <property type="entry name" value="MnmC-like_methylTransf"/>
</dbReference>
<reference evidence="2 3" key="1">
    <citation type="submission" date="2010-05" db="EMBL/GenBank/DDBJ databases">
        <title>Complete sequence of Methanococcus voltae A3.</title>
        <authorList>
            <consortium name="US DOE Joint Genome Institute"/>
            <person name="Lucas S."/>
            <person name="Copeland A."/>
            <person name="Lapidus A."/>
            <person name="Cheng J.-F."/>
            <person name="Bruce D."/>
            <person name="Goodwin L."/>
            <person name="Pitluck S."/>
            <person name="Lowry S."/>
            <person name="Clum A."/>
            <person name="Land M."/>
            <person name="Hauser L."/>
            <person name="Kyrpides N."/>
            <person name="Mikhailova N."/>
            <person name="Whitman W.B."/>
            <person name="Woyke T."/>
        </authorList>
    </citation>
    <scope>NUCLEOTIDE SEQUENCE [LARGE SCALE GENOMIC DNA]</scope>
    <source>
        <strain evidence="3">ATCC BAA-1334 / A3</strain>
    </source>
</reference>
<dbReference type="GO" id="GO:0016645">
    <property type="term" value="F:oxidoreductase activity, acting on the CH-NH group of donors"/>
    <property type="evidence" value="ECO:0007669"/>
    <property type="project" value="InterPro"/>
</dbReference>
<dbReference type="STRING" id="456320.Mvol_0279"/>
<accession>D7DS29</accession>
<evidence type="ECO:0000313" key="3">
    <source>
        <dbReference type="Proteomes" id="UP000007722"/>
    </source>
</evidence>
<dbReference type="AlphaFoldDB" id="D7DS29"/>
<dbReference type="InParanoid" id="D7DS29"/>
<keyword evidence="3" id="KW-1185">Reference proteome</keyword>
<dbReference type="Proteomes" id="UP000007722">
    <property type="component" value="Chromosome"/>
</dbReference>
<gene>
    <name evidence="2" type="ordered locus">Mvol_0279</name>
</gene>
<dbReference type="eggNOG" id="arCOG00120">
    <property type="taxonomic scope" value="Archaea"/>
</dbReference>
<organism evidence="2 3">
    <name type="scientific">Methanococcus voltae (strain ATCC BAA-1334 / A3)</name>
    <dbReference type="NCBI Taxonomy" id="456320"/>
    <lineage>
        <taxon>Archaea</taxon>
        <taxon>Methanobacteriati</taxon>
        <taxon>Methanobacteriota</taxon>
        <taxon>Methanomada group</taxon>
        <taxon>Methanococci</taxon>
        <taxon>Methanococcales</taxon>
        <taxon>Methanococcaceae</taxon>
        <taxon>Methanococcus</taxon>
    </lineage>
</organism>
<dbReference type="InterPro" id="IPR029063">
    <property type="entry name" value="SAM-dependent_MTases_sf"/>
</dbReference>
<sequence>MLPNLKATDIIEKYINEFSEEFKSKKMTKIDSVEFLKLSKNLIAELTSKEIDMLVKTDDGTYTLKSEDTDELMHSRVGALTEGIEKFAIPSKVEIREDCDCNILDLCSGMGYNAMACLSKNKNCKIDMVEISKETLFLSLCLDIPLKEHEIIKKAYFEFFKNNIFENTDNKDNEDNENNKYINNIRVFNEDARIILQKMPDNYYNIVCHDAFSPARDPVLYTVEFLELLYKKLKDGGMIISYSSSIPFRSALFEIGYNVYEGVSIGRKRGITIAFKGKPIYHHISIQETCGNENTCNNNENNENNKKNTDNYENDNYELQRISDVDERLIALSSIGIPYYDETLSKNSEEIINKREIMREKFKDKLMVNKDDEYNYLYSTKRIKSGKIDEKLLNIQKNSKNSVECINLLKKELTNL</sequence>
<dbReference type="OrthoDB" id="1018at2157"/>
<dbReference type="Gene3D" id="3.40.50.150">
    <property type="entry name" value="Vaccinia Virus protein VP39"/>
    <property type="match status" value="1"/>
</dbReference>